<proteinExistence type="predicted"/>
<dbReference type="InterPro" id="IPR006616">
    <property type="entry name" value="DM9_repeat"/>
</dbReference>
<dbReference type="AlphaFoldDB" id="A0A146LVW4"/>
<gene>
    <name evidence="1" type="ORF">g.22480</name>
</gene>
<name>A0A146LVW4_LYGHE</name>
<accession>A0A146LVW4</accession>
<evidence type="ECO:0000313" key="1">
    <source>
        <dbReference type="EMBL" id="JAQ10490.1"/>
    </source>
</evidence>
<reference evidence="1" key="1">
    <citation type="journal article" date="2016" name="Gigascience">
        <title>De novo construction of an expanded transcriptome assembly for the western tarnished plant bug, Lygus hesperus.</title>
        <authorList>
            <person name="Tassone E.E."/>
            <person name="Geib S.M."/>
            <person name="Hall B."/>
            <person name="Fabrick J.A."/>
            <person name="Brent C.S."/>
            <person name="Hull J.J."/>
        </authorList>
    </citation>
    <scope>NUCLEOTIDE SEQUENCE</scope>
</reference>
<organism evidence="1">
    <name type="scientific">Lygus hesperus</name>
    <name type="common">Western plant bug</name>
    <dbReference type="NCBI Taxonomy" id="30085"/>
    <lineage>
        <taxon>Eukaryota</taxon>
        <taxon>Metazoa</taxon>
        <taxon>Ecdysozoa</taxon>
        <taxon>Arthropoda</taxon>
        <taxon>Hexapoda</taxon>
        <taxon>Insecta</taxon>
        <taxon>Pterygota</taxon>
        <taxon>Neoptera</taxon>
        <taxon>Paraneoptera</taxon>
        <taxon>Hemiptera</taxon>
        <taxon>Heteroptera</taxon>
        <taxon>Panheteroptera</taxon>
        <taxon>Cimicomorpha</taxon>
        <taxon>Miridae</taxon>
        <taxon>Mirini</taxon>
        <taxon>Lygus</taxon>
    </lineage>
</organism>
<protein>
    <submittedName>
        <fullName evidence="1">Uncharacterized protein</fullName>
    </submittedName>
</protein>
<dbReference type="Pfam" id="PF11901">
    <property type="entry name" value="DM9"/>
    <property type="match status" value="1"/>
</dbReference>
<dbReference type="SMART" id="SM00696">
    <property type="entry name" value="DM9"/>
    <property type="match status" value="2"/>
</dbReference>
<dbReference type="PANTHER" id="PTHR31649:SF1">
    <property type="entry name" value="FARNESOIC ACID O-METHYL TRANSFERASE DOMAIN-CONTAINING PROTEIN"/>
    <property type="match status" value="1"/>
</dbReference>
<dbReference type="EMBL" id="GDHC01008139">
    <property type="protein sequence ID" value="JAQ10490.1"/>
    <property type="molecule type" value="Transcribed_RNA"/>
</dbReference>
<dbReference type="PANTHER" id="PTHR31649">
    <property type="entry name" value="AGAP009604-PA"/>
    <property type="match status" value="1"/>
</dbReference>
<sequence>MSWRHPSWSWAPPSHCGGTFEWVEERDGRVPHRAVMAGVDKDGGQIFVGRAWEHDDLLPLKVTPNHRCGFASYEGRQIEKDYYQVLISDHVSWRPTSGGNIPPDAIRVGHTGDGEPLYAGRVYHEGTLTVGKVHPSHGCCYIAWSGDELKKYDYEIMVLA</sequence>